<evidence type="ECO:0000256" key="1">
    <source>
        <dbReference type="SAM" id="MobiDB-lite"/>
    </source>
</evidence>
<proteinExistence type="predicted"/>
<comment type="caution">
    <text evidence="2">The sequence shown here is derived from an EMBL/GenBank/DDBJ whole genome shotgun (WGS) entry which is preliminary data.</text>
</comment>
<evidence type="ECO:0000313" key="2">
    <source>
        <dbReference type="EMBL" id="KAJ7393161.1"/>
    </source>
</evidence>
<evidence type="ECO:0000313" key="3">
    <source>
        <dbReference type="Proteomes" id="UP001163046"/>
    </source>
</evidence>
<name>A0A9X0DB42_9CNID</name>
<keyword evidence="3" id="KW-1185">Reference proteome</keyword>
<organism evidence="2 3">
    <name type="scientific">Desmophyllum pertusum</name>
    <dbReference type="NCBI Taxonomy" id="174260"/>
    <lineage>
        <taxon>Eukaryota</taxon>
        <taxon>Metazoa</taxon>
        <taxon>Cnidaria</taxon>
        <taxon>Anthozoa</taxon>
        <taxon>Hexacorallia</taxon>
        <taxon>Scleractinia</taxon>
        <taxon>Caryophylliina</taxon>
        <taxon>Caryophylliidae</taxon>
        <taxon>Desmophyllum</taxon>
    </lineage>
</organism>
<dbReference type="Proteomes" id="UP001163046">
    <property type="component" value="Unassembled WGS sequence"/>
</dbReference>
<dbReference type="AlphaFoldDB" id="A0A9X0DB42"/>
<reference evidence="2" key="1">
    <citation type="submission" date="2023-01" db="EMBL/GenBank/DDBJ databases">
        <title>Genome assembly of the deep-sea coral Lophelia pertusa.</title>
        <authorList>
            <person name="Herrera S."/>
            <person name="Cordes E."/>
        </authorList>
    </citation>
    <scope>NUCLEOTIDE SEQUENCE</scope>
    <source>
        <strain evidence="2">USNM1676648</strain>
        <tissue evidence="2">Polyp</tissue>
    </source>
</reference>
<dbReference type="EMBL" id="MU825398">
    <property type="protein sequence ID" value="KAJ7393161.1"/>
    <property type="molecule type" value="Genomic_DNA"/>
</dbReference>
<feature type="region of interest" description="Disordered" evidence="1">
    <location>
        <begin position="158"/>
        <end position="183"/>
    </location>
</feature>
<accession>A0A9X0DB42</accession>
<gene>
    <name evidence="2" type="ORF">OS493_006127</name>
</gene>
<sequence length="183" mass="20381">MAYKFSTIPLTMTTQYILSIIESAITRIDGVTNTDDISSLILRLEYLNRQSLNFGGVGGVSHCAEIKRRKTREIQVEEQQQENDVLSASAVDDHEDLVSGVLDQDIASLYYLELQISQHSIIVLDKAGTEFFLRDFNLKSNTLWLGLVRLASHSYFSPDTHQEPSSTDSGAASPPYSGDSYAR</sequence>
<feature type="compositionally biased region" description="Polar residues" evidence="1">
    <location>
        <begin position="158"/>
        <end position="170"/>
    </location>
</feature>
<protein>
    <submittedName>
        <fullName evidence="2">Uncharacterized protein</fullName>
    </submittedName>
</protein>